<evidence type="ECO:0000259" key="4">
    <source>
        <dbReference type="PROSITE" id="PS50801"/>
    </source>
</evidence>
<organism evidence="5 6">
    <name type="scientific">Pseudofrankia asymbiotica</name>
    <dbReference type="NCBI Taxonomy" id="1834516"/>
    <lineage>
        <taxon>Bacteria</taxon>
        <taxon>Bacillati</taxon>
        <taxon>Actinomycetota</taxon>
        <taxon>Actinomycetes</taxon>
        <taxon>Frankiales</taxon>
        <taxon>Frankiaceae</taxon>
        <taxon>Pseudofrankia</taxon>
    </lineage>
</organism>
<feature type="region of interest" description="Disordered" evidence="3">
    <location>
        <begin position="110"/>
        <end position="131"/>
    </location>
</feature>
<gene>
    <name evidence="5" type="ORF">BL253_21655</name>
</gene>
<dbReference type="InterPro" id="IPR036513">
    <property type="entry name" value="STAS_dom_sf"/>
</dbReference>
<name>A0A1V2I6Y3_9ACTN</name>
<sequence>MWLAVHAGKVGPVGVVHVRGELDLATRPRLEQGLDALLDSGCARIVVDLGEVEFADLSGLDLLARAQRRARAEGGWLRVAAPPWGVRRILAVTDLGDILPVYPDAYEAITDAGRPRTGPPMPRRSDEDSRR</sequence>
<dbReference type="RefSeq" id="WP_076819015.1">
    <property type="nucleotide sequence ID" value="NZ_MOMC01000045.1"/>
</dbReference>
<dbReference type="InterPro" id="IPR003658">
    <property type="entry name" value="Anti-sigma_ant"/>
</dbReference>
<evidence type="ECO:0000313" key="5">
    <source>
        <dbReference type="EMBL" id="ONH27504.1"/>
    </source>
</evidence>
<dbReference type="STRING" id="1834516.BL253_21655"/>
<dbReference type="AlphaFoldDB" id="A0A1V2I6Y3"/>
<dbReference type="EMBL" id="MOMC01000045">
    <property type="protein sequence ID" value="ONH27504.1"/>
    <property type="molecule type" value="Genomic_DNA"/>
</dbReference>
<dbReference type="NCBIfam" id="TIGR00377">
    <property type="entry name" value="ant_ant_sig"/>
    <property type="match status" value="1"/>
</dbReference>
<dbReference type="OrthoDB" id="5471473at2"/>
<feature type="domain" description="STAS" evidence="4">
    <location>
        <begin position="3"/>
        <end position="112"/>
    </location>
</feature>
<accession>A0A1V2I6Y3</accession>
<dbReference type="GO" id="GO:0043856">
    <property type="term" value="F:anti-sigma factor antagonist activity"/>
    <property type="evidence" value="ECO:0007669"/>
    <property type="project" value="InterPro"/>
</dbReference>
<dbReference type="PANTHER" id="PTHR33495">
    <property type="entry name" value="ANTI-SIGMA FACTOR ANTAGONIST TM_1081-RELATED-RELATED"/>
    <property type="match status" value="1"/>
</dbReference>
<evidence type="ECO:0000256" key="3">
    <source>
        <dbReference type="SAM" id="MobiDB-lite"/>
    </source>
</evidence>
<dbReference type="PANTHER" id="PTHR33495:SF2">
    <property type="entry name" value="ANTI-SIGMA FACTOR ANTAGONIST TM_1081-RELATED"/>
    <property type="match status" value="1"/>
</dbReference>
<dbReference type="Pfam" id="PF13466">
    <property type="entry name" value="STAS_2"/>
    <property type="match status" value="1"/>
</dbReference>
<reference evidence="6" key="1">
    <citation type="submission" date="2016-10" db="EMBL/GenBank/DDBJ databases">
        <title>Frankia sp. NRRL B-16386 Genome sequencing.</title>
        <authorList>
            <person name="Ghodhbane-Gtari F."/>
            <person name="Swanson E."/>
            <person name="Gueddou A."/>
            <person name="Hezbri K."/>
            <person name="Ktari K."/>
            <person name="Nouioui I."/>
            <person name="Morris K."/>
            <person name="Simpson S."/>
            <person name="Abebe-Akele F."/>
            <person name="Thomas K."/>
            <person name="Gtari M."/>
            <person name="Tisa L.S."/>
        </authorList>
    </citation>
    <scope>NUCLEOTIDE SEQUENCE [LARGE SCALE GENOMIC DNA]</scope>
    <source>
        <strain evidence="6">NRRL B-16386</strain>
    </source>
</reference>
<dbReference type="InterPro" id="IPR002645">
    <property type="entry name" value="STAS_dom"/>
</dbReference>
<evidence type="ECO:0000256" key="2">
    <source>
        <dbReference type="RuleBase" id="RU003749"/>
    </source>
</evidence>
<proteinExistence type="inferred from homology"/>
<dbReference type="Gene3D" id="3.30.750.24">
    <property type="entry name" value="STAS domain"/>
    <property type="match status" value="1"/>
</dbReference>
<comment type="caution">
    <text evidence="5">The sequence shown here is derived from an EMBL/GenBank/DDBJ whole genome shotgun (WGS) entry which is preliminary data.</text>
</comment>
<dbReference type="PROSITE" id="PS50801">
    <property type="entry name" value="STAS"/>
    <property type="match status" value="1"/>
</dbReference>
<comment type="similarity">
    <text evidence="1 2">Belongs to the anti-sigma-factor antagonist family.</text>
</comment>
<dbReference type="SUPFAM" id="SSF52091">
    <property type="entry name" value="SpoIIaa-like"/>
    <property type="match status" value="1"/>
</dbReference>
<dbReference type="InterPro" id="IPR058548">
    <property type="entry name" value="MlaB-like_STAS"/>
</dbReference>
<protein>
    <recommendedName>
        <fullName evidence="2">Anti-sigma factor antagonist</fullName>
    </recommendedName>
</protein>
<keyword evidence="6" id="KW-1185">Reference proteome</keyword>
<dbReference type="CDD" id="cd07043">
    <property type="entry name" value="STAS_anti-anti-sigma_factors"/>
    <property type="match status" value="1"/>
</dbReference>
<evidence type="ECO:0000256" key="1">
    <source>
        <dbReference type="ARBA" id="ARBA00009013"/>
    </source>
</evidence>
<evidence type="ECO:0000313" key="6">
    <source>
        <dbReference type="Proteomes" id="UP000188929"/>
    </source>
</evidence>
<dbReference type="Proteomes" id="UP000188929">
    <property type="component" value="Unassembled WGS sequence"/>
</dbReference>